<proteinExistence type="predicted"/>
<organism evidence="1 2">
    <name type="scientific">Entomophthora muscae</name>
    <dbReference type="NCBI Taxonomy" id="34485"/>
    <lineage>
        <taxon>Eukaryota</taxon>
        <taxon>Fungi</taxon>
        <taxon>Fungi incertae sedis</taxon>
        <taxon>Zoopagomycota</taxon>
        <taxon>Entomophthoromycotina</taxon>
        <taxon>Entomophthoromycetes</taxon>
        <taxon>Entomophthorales</taxon>
        <taxon>Entomophthoraceae</taxon>
        <taxon>Entomophthora</taxon>
    </lineage>
</organism>
<comment type="caution">
    <text evidence="1">The sequence shown here is derived from an EMBL/GenBank/DDBJ whole genome shotgun (WGS) entry which is preliminary data.</text>
</comment>
<evidence type="ECO:0000313" key="2">
    <source>
        <dbReference type="Proteomes" id="UP001165960"/>
    </source>
</evidence>
<keyword evidence="2" id="KW-1185">Reference proteome</keyword>
<accession>A0ACC2TUM8</accession>
<sequence>MHMRLGRGWLVVRGVMMDPLLLMAMMVACRGVMNIGRIVVVLDRVGRWSYQLCTACERVVQRMSLQVVWESRHEILEIGGGAASEVIGMFKWLNGVGIGGIRCALSQGWLGTLMKKVGVDEALDTLENTLNKAIRTLSGLVKSTSARTSHFDPHLPRREVPPLCDQLAMEEAIAAVQLVVRYMQYCLVGAIILVALAAYVALVGLGWTTERASSKVPSRLNRTLLWPIHYLNYANAHRCLVMALLCLVSMQAQRKAVQTILRGATDSFSEYSAVLSSNLSLHLNYIFNDLGDQASFIWHWIYTNWLEEIPLSQHLPNGILELFECIYLRKFKLILEKFIPNRSQFTLFRDFSIHWEPYAMRFLAPQIHTELKDLESHLVAEGFITASIFLTAYVTFLIITAAGTILNYLSLFKPSPKIILVDYNQHRNLSNKHDRQMPFLYPTISGAIKAMFKPRVDFNHVNFHI</sequence>
<reference evidence="1" key="1">
    <citation type="submission" date="2022-04" db="EMBL/GenBank/DDBJ databases">
        <title>Genome of the entomopathogenic fungus Entomophthora muscae.</title>
        <authorList>
            <person name="Elya C."/>
            <person name="Lovett B.R."/>
            <person name="Lee E."/>
            <person name="Macias A.M."/>
            <person name="Hajek A.E."/>
            <person name="De Bivort B.L."/>
            <person name="Kasson M.T."/>
            <person name="De Fine Licht H.H."/>
            <person name="Stajich J.E."/>
        </authorList>
    </citation>
    <scope>NUCLEOTIDE SEQUENCE</scope>
    <source>
        <strain evidence="1">Berkeley</strain>
    </source>
</reference>
<evidence type="ECO:0000313" key="1">
    <source>
        <dbReference type="EMBL" id="KAJ9078269.1"/>
    </source>
</evidence>
<name>A0ACC2TUM8_9FUNG</name>
<gene>
    <name evidence="1" type="ORF">DSO57_1008398</name>
</gene>
<protein>
    <submittedName>
        <fullName evidence="1">Uncharacterized protein</fullName>
    </submittedName>
</protein>
<dbReference type="Proteomes" id="UP001165960">
    <property type="component" value="Unassembled WGS sequence"/>
</dbReference>
<dbReference type="EMBL" id="QTSX02002155">
    <property type="protein sequence ID" value="KAJ9078269.1"/>
    <property type="molecule type" value="Genomic_DNA"/>
</dbReference>